<evidence type="ECO:0000256" key="4">
    <source>
        <dbReference type="ARBA" id="ARBA00022737"/>
    </source>
</evidence>
<reference evidence="5 6" key="1">
    <citation type="journal article" date="2019" name="Nat. Ecol. Evol.">
        <title>Megaphylogeny resolves global patterns of mushroom evolution.</title>
        <authorList>
            <person name="Varga T."/>
            <person name="Krizsan K."/>
            <person name="Foldi C."/>
            <person name="Dima B."/>
            <person name="Sanchez-Garcia M."/>
            <person name="Sanchez-Ramirez S."/>
            <person name="Szollosi G.J."/>
            <person name="Szarkandi J.G."/>
            <person name="Papp V."/>
            <person name="Albert L."/>
            <person name="Andreopoulos W."/>
            <person name="Angelini C."/>
            <person name="Antonin V."/>
            <person name="Barry K.W."/>
            <person name="Bougher N.L."/>
            <person name="Buchanan P."/>
            <person name="Buyck B."/>
            <person name="Bense V."/>
            <person name="Catcheside P."/>
            <person name="Chovatia M."/>
            <person name="Cooper J."/>
            <person name="Damon W."/>
            <person name="Desjardin D."/>
            <person name="Finy P."/>
            <person name="Geml J."/>
            <person name="Haridas S."/>
            <person name="Hughes K."/>
            <person name="Justo A."/>
            <person name="Karasinski D."/>
            <person name="Kautmanova I."/>
            <person name="Kiss B."/>
            <person name="Kocsube S."/>
            <person name="Kotiranta H."/>
            <person name="LaButti K.M."/>
            <person name="Lechner B.E."/>
            <person name="Liimatainen K."/>
            <person name="Lipzen A."/>
            <person name="Lukacs Z."/>
            <person name="Mihaltcheva S."/>
            <person name="Morgado L.N."/>
            <person name="Niskanen T."/>
            <person name="Noordeloos M.E."/>
            <person name="Ohm R.A."/>
            <person name="Ortiz-Santana B."/>
            <person name="Ovrebo C."/>
            <person name="Racz N."/>
            <person name="Riley R."/>
            <person name="Savchenko A."/>
            <person name="Shiryaev A."/>
            <person name="Soop K."/>
            <person name="Spirin V."/>
            <person name="Szebenyi C."/>
            <person name="Tomsovsky M."/>
            <person name="Tulloss R.E."/>
            <person name="Uehling J."/>
            <person name="Grigoriev I.V."/>
            <person name="Vagvolgyi C."/>
            <person name="Papp T."/>
            <person name="Martin F.M."/>
            <person name="Miettinen O."/>
            <person name="Hibbett D.S."/>
            <person name="Nagy L.G."/>
        </authorList>
    </citation>
    <scope>NUCLEOTIDE SEQUENCE [LARGE SCALE GENOMIC DNA]</scope>
    <source>
        <strain evidence="5 6">CBS 309.79</strain>
    </source>
</reference>
<evidence type="ECO:0008006" key="7">
    <source>
        <dbReference type="Google" id="ProtNLM"/>
    </source>
</evidence>
<keyword evidence="3" id="KW-0808">Transferase</keyword>
<evidence type="ECO:0000313" key="6">
    <source>
        <dbReference type="Proteomes" id="UP000305067"/>
    </source>
</evidence>
<keyword evidence="2" id="KW-0637">Prenyltransferase</keyword>
<protein>
    <recommendedName>
        <fullName evidence="7">Protein prenylyltransferase</fullName>
    </recommendedName>
</protein>
<evidence type="ECO:0000256" key="1">
    <source>
        <dbReference type="ARBA" id="ARBA00006734"/>
    </source>
</evidence>
<evidence type="ECO:0000256" key="2">
    <source>
        <dbReference type="ARBA" id="ARBA00022602"/>
    </source>
</evidence>
<dbReference type="GO" id="GO:0008318">
    <property type="term" value="F:protein prenyltransferase activity"/>
    <property type="evidence" value="ECO:0007669"/>
    <property type="project" value="InterPro"/>
</dbReference>
<dbReference type="Proteomes" id="UP000305067">
    <property type="component" value="Unassembled WGS sequence"/>
</dbReference>
<dbReference type="InterPro" id="IPR002088">
    <property type="entry name" value="Prenyl_trans_a"/>
</dbReference>
<dbReference type="AlphaFoldDB" id="A0A5C3R211"/>
<accession>A0A5C3R211</accession>
<proteinExistence type="inferred from homology"/>
<dbReference type="Pfam" id="PF01239">
    <property type="entry name" value="PPTA"/>
    <property type="match status" value="1"/>
</dbReference>
<name>A0A5C3R211_9AGAR</name>
<gene>
    <name evidence="5" type="ORF">BDV98DRAFT_13314</name>
</gene>
<keyword evidence="6" id="KW-1185">Reference proteome</keyword>
<dbReference type="SUPFAM" id="SSF48439">
    <property type="entry name" value="Protein prenylyltransferase"/>
    <property type="match status" value="1"/>
</dbReference>
<dbReference type="Gene3D" id="1.25.40.120">
    <property type="entry name" value="Protein prenylyltransferase"/>
    <property type="match status" value="1"/>
</dbReference>
<dbReference type="EMBL" id="ML178814">
    <property type="protein sequence ID" value="TFL07180.1"/>
    <property type="molecule type" value="Genomic_DNA"/>
</dbReference>
<evidence type="ECO:0000313" key="5">
    <source>
        <dbReference type="EMBL" id="TFL07180.1"/>
    </source>
</evidence>
<sequence length="325" mass="37041">MEGHLGVSQEFLFGLYPQALKTLKGISRSSPSTEELRTLTACTSVAVLANPAHQHCLNLRKELMMRKDVCIRPEKELSFLEATMSASKSFAKQSALWSHRRWILDCLFPSGPTTVGDSPRVTSSLPQPSSFEISDLSRISPTVVAKEIQLVYKACDLYPRNYYAWMHAQFCIEVLFRHLQHSRAREEAHKVLRSHITAMQRWIEQHISDYSAVHHLCNISHRLASDGTLDVDITELEGLDKHALSLLERYPSHESLWMYLRISVAMDPDAASRNKRIQAVAKQPLFHGREAAICSAWWELQDGSQEKTNNRVESLRMTLRCTQNS</sequence>
<dbReference type="PANTHER" id="PTHR11129">
    <property type="entry name" value="PROTEIN FARNESYLTRANSFERASE ALPHA SUBUNIT/RAB GERANYLGERANYL TRANSFERASE ALPHA SUBUNIT"/>
    <property type="match status" value="1"/>
</dbReference>
<comment type="similarity">
    <text evidence="1">Belongs to the protein prenyltransferase subunit alpha family.</text>
</comment>
<organism evidence="5 6">
    <name type="scientific">Pterulicium gracile</name>
    <dbReference type="NCBI Taxonomy" id="1884261"/>
    <lineage>
        <taxon>Eukaryota</taxon>
        <taxon>Fungi</taxon>
        <taxon>Dikarya</taxon>
        <taxon>Basidiomycota</taxon>
        <taxon>Agaricomycotina</taxon>
        <taxon>Agaricomycetes</taxon>
        <taxon>Agaricomycetidae</taxon>
        <taxon>Agaricales</taxon>
        <taxon>Pleurotineae</taxon>
        <taxon>Pterulaceae</taxon>
        <taxon>Pterulicium</taxon>
    </lineage>
</organism>
<keyword evidence="4" id="KW-0677">Repeat</keyword>
<evidence type="ECO:0000256" key="3">
    <source>
        <dbReference type="ARBA" id="ARBA00022679"/>
    </source>
</evidence>
<dbReference type="PANTHER" id="PTHR11129:SF3">
    <property type="entry name" value="PROTEIN PRENYLTRANSFERASE ALPHA SUBUNIT REPEAT-CONTAINING PROTEIN 1"/>
    <property type="match status" value="1"/>
</dbReference>
<dbReference type="GO" id="GO:0005737">
    <property type="term" value="C:cytoplasm"/>
    <property type="evidence" value="ECO:0007669"/>
    <property type="project" value="TreeGrafter"/>
</dbReference>
<dbReference type="OrthoDB" id="1924260at2759"/>